<feature type="transmembrane region" description="Helical" evidence="7">
    <location>
        <begin position="54"/>
        <end position="75"/>
    </location>
</feature>
<dbReference type="Gene3D" id="1.10.3720.10">
    <property type="entry name" value="MetI-like"/>
    <property type="match status" value="1"/>
</dbReference>
<keyword evidence="6 7" id="KW-0472">Membrane</keyword>
<organism evidence="9 10">
    <name type="scientific">Thermasporomyces composti</name>
    <dbReference type="NCBI Taxonomy" id="696763"/>
    <lineage>
        <taxon>Bacteria</taxon>
        <taxon>Bacillati</taxon>
        <taxon>Actinomycetota</taxon>
        <taxon>Actinomycetes</taxon>
        <taxon>Propionibacteriales</taxon>
        <taxon>Nocardioidaceae</taxon>
        <taxon>Thermasporomyces</taxon>
    </lineage>
</organism>
<dbReference type="PANTHER" id="PTHR30450">
    <property type="entry name" value="ABC TRANSPORTER PERMEASE"/>
    <property type="match status" value="1"/>
</dbReference>
<dbReference type="Proteomes" id="UP000256485">
    <property type="component" value="Unassembled WGS sequence"/>
</dbReference>
<evidence type="ECO:0000256" key="1">
    <source>
        <dbReference type="ARBA" id="ARBA00004651"/>
    </source>
</evidence>
<feature type="domain" description="ABC transmembrane type-1" evidence="8">
    <location>
        <begin position="15"/>
        <end position="205"/>
    </location>
</feature>
<accession>A0A3D9VI62</accession>
<keyword evidence="3" id="KW-1003">Cell membrane</keyword>
<evidence type="ECO:0000256" key="7">
    <source>
        <dbReference type="RuleBase" id="RU363032"/>
    </source>
</evidence>
<evidence type="ECO:0000259" key="8">
    <source>
        <dbReference type="PROSITE" id="PS50928"/>
    </source>
</evidence>
<evidence type="ECO:0000256" key="2">
    <source>
        <dbReference type="ARBA" id="ARBA00022448"/>
    </source>
</evidence>
<proteinExistence type="inferred from homology"/>
<comment type="similarity">
    <text evidence="7">Belongs to the binding-protein-dependent transport system permease family.</text>
</comment>
<keyword evidence="5 7" id="KW-1133">Transmembrane helix</keyword>
<dbReference type="AlphaFoldDB" id="A0A3D9VI62"/>
<name>A0A3D9VI62_THECX</name>
<feature type="transmembrane region" description="Helical" evidence="7">
    <location>
        <begin position="20"/>
        <end position="42"/>
    </location>
</feature>
<protein>
    <submittedName>
        <fullName evidence="9">D-methionine transport system permease protein</fullName>
    </submittedName>
</protein>
<feature type="transmembrane region" description="Helical" evidence="7">
    <location>
        <begin position="143"/>
        <end position="165"/>
    </location>
</feature>
<evidence type="ECO:0000313" key="9">
    <source>
        <dbReference type="EMBL" id="REF37904.1"/>
    </source>
</evidence>
<gene>
    <name evidence="9" type="ORF">DFJ64_3365</name>
</gene>
<dbReference type="GO" id="GO:0005886">
    <property type="term" value="C:plasma membrane"/>
    <property type="evidence" value="ECO:0007669"/>
    <property type="project" value="UniProtKB-SubCell"/>
</dbReference>
<dbReference type="EMBL" id="QTUC01000001">
    <property type="protein sequence ID" value="REF37904.1"/>
    <property type="molecule type" value="Genomic_DNA"/>
</dbReference>
<keyword evidence="10" id="KW-1185">Reference proteome</keyword>
<feature type="transmembrane region" description="Helical" evidence="7">
    <location>
        <begin position="87"/>
        <end position="104"/>
    </location>
</feature>
<comment type="caution">
    <text evidence="9">The sequence shown here is derived from an EMBL/GenBank/DDBJ whole genome shotgun (WGS) entry which is preliminary data.</text>
</comment>
<dbReference type="GO" id="GO:0048473">
    <property type="term" value="P:D-methionine transmembrane transport"/>
    <property type="evidence" value="ECO:0007669"/>
    <property type="project" value="TreeGrafter"/>
</dbReference>
<dbReference type="Pfam" id="PF00528">
    <property type="entry name" value="BPD_transp_1"/>
    <property type="match status" value="1"/>
</dbReference>
<reference evidence="9 10" key="1">
    <citation type="submission" date="2018-08" db="EMBL/GenBank/DDBJ databases">
        <title>Sequencing the genomes of 1000 actinobacteria strains.</title>
        <authorList>
            <person name="Klenk H.-P."/>
        </authorList>
    </citation>
    <scope>NUCLEOTIDE SEQUENCE [LARGE SCALE GENOMIC DNA]</scope>
    <source>
        <strain evidence="9 10">DSM 22891</strain>
    </source>
</reference>
<evidence type="ECO:0000256" key="3">
    <source>
        <dbReference type="ARBA" id="ARBA00022475"/>
    </source>
</evidence>
<evidence type="ECO:0000256" key="6">
    <source>
        <dbReference type="ARBA" id="ARBA00023136"/>
    </source>
</evidence>
<dbReference type="PANTHER" id="PTHR30450:SF1">
    <property type="entry name" value="D-METHIONINE TRANSPORT SYSTEM PERMEASE PROTEIN METI-RELATED"/>
    <property type="match status" value="1"/>
</dbReference>
<dbReference type="RefSeq" id="WP_115851285.1">
    <property type="nucleotide sequence ID" value="NZ_QTUC01000001.1"/>
</dbReference>
<feature type="transmembrane region" description="Helical" evidence="7">
    <location>
        <begin position="186"/>
        <end position="205"/>
    </location>
</feature>
<dbReference type="InterPro" id="IPR035906">
    <property type="entry name" value="MetI-like_sf"/>
</dbReference>
<keyword evidence="2 7" id="KW-0813">Transport</keyword>
<dbReference type="SUPFAM" id="SSF161098">
    <property type="entry name" value="MetI-like"/>
    <property type="match status" value="1"/>
</dbReference>
<evidence type="ECO:0000256" key="4">
    <source>
        <dbReference type="ARBA" id="ARBA00022692"/>
    </source>
</evidence>
<dbReference type="PROSITE" id="PS50928">
    <property type="entry name" value="ABC_TM1"/>
    <property type="match status" value="1"/>
</dbReference>
<sequence length="216" mass="22292">MSHWLSVLPELARATGTTLATASVATACAVALGLLFGVALVATDKDGPLRVVHAVLACLVEIVGSVPVVIVLLAATSLLRASAERGLAASVVPLVVAATPWFARRVESNLRAVSPAVVEIAVAMGARLRHVLVTVLLRESLPGIASNVALTAVLLLGFTAVADVLDRRGLGGLALAYGVEEPRADVVVVVAGVFVALAQAVKWLGDQVAQRLDHRR</sequence>
<evidence type="ECO:0000313" key="10">
    <source>
        <dbReference type="Proteomes" id="UP000256485"/>
    </source>
</evidence>
<dbReference type="CDD" id="cd06261">
    <property type="entry name" value="TM_PBP2"/>
    <property type="match status" value="1"/>
</dbReference>
<dbReference type="InterPro" id="IPR051322">
    <property type="entry name" value="AA_ABC_Transporter_Permease"/>
</dbReference>
<dbReference type="InterPro" id="IPR000515">
    <property type="entry name" value="MetI-like"/>
</dbReference>
<keyword evidence="4 7" id="KW-0812">Transmembrane</keyword>
<evidence type="ECO:0000256" key="5">
    <source>
        <dbReference type="ARBA" id="ARBA00022989"/>
    </source>
</evidence>
<comment type="subcellular location">
    <subcellularLocation>
        <location evidence="1 7">Cell membrane</location>
        <topology evidence="1 7">Multi-pass membrane protein</topology>
    </subcellularLocation>
</comment>